<dbReference type="EnsemblPlants" id="EMT03088">
    <property type="protein sequence ID" value="EMT03088"/>
    <property type="gene ID" value="F775_10227"/>
</dbReference>
<feature type="domain" description="TRF2/HOY1 PH-like" evidence="2">
    <location>
        <begin position="112"/>
        <end position="230"/>
    </location>
</feature>
<dbReference type="InterPro" id="IPR057939">
    <property type="entry name" value="TRF2_HOY1_PH"/>
</dbReference>
<feature type="region of interest" description="Disordered" evidence="1">
    <location>
        <begin position="299"/>
        <end position="326"/>
    </location>
</feature>
<evidence type="ECO:0000313" key="3">
    <source>
        <dbReference type="EnsemblPlants" id="EMT03088"/>
    </source>
</evidence>
<evidence type="ECO:0000256" key="1">
    <source>
        <dbReference type="SAM" id="MobiDB-lite"/>
    </source>
</evidence>
<feature type="region of interest" description="Disordered" evidence="1">
    <location>
        <begin position="1"/>
        <end position="69"/>
    </location>
</feature>
<dbReference type="AlphaFoldDB" id="R7W0Y3"/>
<name>R7W0Y3_AEGTA</name>
<dbReference type="Pfam" id="PF24818">
    <property type="entry name" value="PH_TRF2_HOY1"/>
    <property type="match status" value="1"/>
</dbReference>
<reference evidence="3" key="1">
    <citation type="submission" date="2015-06" db="UniProtKB">
        <authorList>
            <consortium name="EnsemblPlants"/>
        </authorList>
    </citation>
    <scope>IDENTIFICATION</scope>
</reference>
<feature type="region of interest" description="Disordered" evidence="1">
    <location>
        <begin position="580"/>
        <end position="658"/>
    </location>
</feature>
<feature type="compositionally biased region" description="Basic and acidic residues" evidence="1">
    <location>
        <begin position="605"/>
        <end position="647"/>
    </location>
</feature>
<evidence type="ECO:0000259" key="2">
    <source>
        <dbReference type="Pfam" id="PF24818"/>
    </source>
</evidence>
<dbReference type="PANTHER" id="PTHR33494">
    <property type="entry name" value="OS02G0793800 PROTEIN"/>
    <property type="match status" value="1"/>
</dbReference>
<accession>R7W0Y3</accession>
<feature type="region of interest" description="Disordered" evidence="1">
    <location>
        <begin position="488"/>
        <end position="507"/>
    </location>
</feature>
<proteinExistence type="predicted"/>
<organism evidence="3">
    <name type="scientific">Aegilops tauschii</name>
    <name type="common">Tausch's goatgrass</name>
    <name type="synonym">Aegilops squarrosa</name>
    <dbReference type="NCBI Taxonomy" id="37682"/>
    <lineage>
        <taxon>Eukaryota</taxon>
        <taxon>Viridiplantae</taxon>
        <taxon>Streptophyta</taxon>
        <taxon>Embryophyta</taxon>
        <taxon>Tracheophyta</taxon>
        <taxon>Spermatophyta</taxon>
        <taxon>Magnoliopsida</taxon>
        <taxon>Liliopsida</taxon>
        <taxon>Poales</taxon>
        <taxon>Poaceae</taxon>
        <taxon>BOP clade</taxon>
        <taxon>Pooideae</taxon>
        <taxon>Triticodae</taxon>
        <taxon>Triticeae</taxon>
        <taxon>Triticinae</taxon>
        <taxon>Aegilops</taxon>
    </lineage>
</organism>
<feature type="compositionally biased region" description="Pro residues" evidence="1">
    <location>
        <begin position="649"/>
        <end position="658"/>
    </location>
</feature>
<protein>
    <recommendedName>
        <fullName evidence="2">TRF2/HOY1 PH-like domain-containing protein</fullName>
    </recommendedName>
</protein>
<feature type="compositionally biased region" description="Polar residues" evidence="1">
    <location>
        <begin position="45"/>
        <end position="60"/>
    </location>
</feature>
<sequence length="658" mass="73448">MGKLRRGVKEEAVDDDGGAAGAAGAEASPFHKRSRLAQQQQPQQWSTGGASVSNQQSTQHDFLEEPSPLGLRLKKSPSLVDLIQMKLVQAGKAKDAQHGGTASASEKLKASNFPGSVLRIGSWEWVSRYEGDLVVKCYFAKHKLVWEVLDGGLKSKIEIQWSDICALKVVCPETEPGTLEIALSRQPLFFRETNPQPRKHTLWQATSDFTAGQASRHRRHFLQCAPGMMNKHVEKLVHCDPRLCSLSQQNDITLENPYFESRSSIFEDPDDVKCQNFVHNKDDDDQLTPQRFRELLQHHSASGRIDAEERQEAGTSDGLARDFSNSVADGQVIKQDDGSSVGEPHTSILLSWNGFKLPGIQRSMSKSEIANHIGHHIYRHMYSGDLPAADGGAGTSGKLAIDDITRYLLNDSQILDSGNDSTGKLAFDEMTRQLLNDSQITIAADERMLMSRVNSLCSLIHRDSCTGQVNPGVHSDNNEIYERKPQAYAPPVEGDSGNGSLPPRQEPFGDLLTHLPRISSFPHFLFGQNPRKIPKIQKTYFQRCAFSGRRRSRRRRGAYDDFINLKIICRLSLSKVLIRPSHEPQTEPPTQKTDSRYTPHARTYAGDKRKEDAGMAKSGTEEWRRNADTHKMSPEAVGREVQKRQDEAQPPPPPREGK</sequence>
<dbReference type="PANTHER" id="PTHR33494:SF13">
    <property type="match status" value="1"/>
</dbReference>